<sequence>MLRLMTTDCSDDWLLDKINLMDNGDKRWMGLRRSTDDYIQGVNKFFDKAFERASQGNQILCPCKVCANCFWHHRNVVEDQLIVNGFVHRYIKWVFYGEGFSSRKTRCRSSNDEGSDMYDDIDGLLYDTFRSVEDDLGHEGVRDGPSEDAKRCFKLVEEGKEELYPGCENSPN</sequence>
<dbReference type="AlphaFoldDB" id="A0A1U7VY95"/>
<reference evidence="2" key="1">
    <citation type="journal article" date="2013" name="Genome Biol.">
        <title>Reference genomes and transcriptomes of Nicotiana sylvestris and Nicotiana tomentosiformis.</title>
        <authorList>
            <person name="Sierro N."/>
            <person name="Battey J.N."/>
            <person name="Ouadi S."/>
            <person name="Bovet L."/>
            <person name="Goepfert S."/>
            <person name="Bakaher N."/>
            <person name="Peitsch M.C."/>
            <person name="Ivanov N.V."/>
        </authorList>
    </citation>
    <scope>NUCLEOTIDE SEQUENCE [LARGE SCALE GENOMIC DNA]</scope>
</reference>
<evidence type="ECO:0000313" key="2">
    <source>
        <dbReference type="Proteomes" id="UP000189701"/>
    </source>
</evidence>
<dbReference type="InterPro" id="IPR029480">
    <property type="entry name" value="Transpos_assoc"/>
</dbReference>
<protein>
    <submittedName>
        <fullName evidence="3">Uncharacterized protein LOC104220717</fullName>
    </submittedName>
</protein>
<evidence type="ECO:0000259" key="1">
    <source>
        <dbReference type="Pfam" id="PF13963"/>
    </source>
</evidence>
<reference evidence="3" key="2">
    <citation type="submission" date="2025-08" db="UniProtKB">
        <authorList>
            <consortium name="RefSeq"/>
        </authorList>
    </citation>
    <scope>IDENTIFICATION</scope>
    <source>
        <tissue evidence="3">Leaf</tissue>
    </source>
</reference>
<proteinExistence type="predicted"/>
<keyword evidence="2" id="KW-1185">Reference proteome</keyword>
<dbReference type="Pfam" id="PF13963">
    <property type="entry name" value="Transpos_assoc"/>
    <property type="match status" value="1"/>
</dbReference>
<name>A0A1U7VY95_NICSY</name>
<evidence type="ECO:0000313" key="3">
    <source>
        <dbReference type="RefSeq" id="XP_009769936.1"/>
    </source>
</evidence>
<accession>A0A1U7VY95</accession>
<organism evidence="2 3">
    <name type="scientific">Nicotiana sylvestris</name>
    <name type="common">Wood tobacco</name>
    <name type="synonym">South American tobacco</name>
    <dbReference type="NCBI Taxonomy" id="4096"/>
    <lineage>
        <taxon>Eukaryota</taxon>
        <taxon>Viridiplantae</taxon>
        <taxon>Streptophyta</taxon>
        <taxon>Embryophyta</taxon>
        <taxon>Tracheophyta</taxon>
        <taxon>Spermatophyta</taxon>
        <taxon>Magnoliopsida</taxon>
        <taxon>eudicotyledons</taxon>
        <taxon>Gunneridae</taxon>
        <taxon>Pentapetalae</taxon>
        <taxon>asterids</taxon>
        <taxon>lamiids</taxon>
        <taxon>Solanales</taxon>
        <taxon>Solanaceae</taxon>
        <taxon>Nicotianoideae</taxon>
        <taxon>Nicotianeae</taxon>
        <taxon>Nicotiana</taxon>
    </lineage>
</organism>
<dbReference type="Proteomes" id="UP000189701">
    <property type="component" value="Unplaced"/>
</dbReference>
<gene>
    <name evidence="3" type="primary">LOC104220717</name>
</gene>
<feature type="domain" description="Transposase-associated" evidence="1">
    <location>
        <begin position="26"/>
        <end position="98"/>
    </location>
</feature>
<dbReference type="RefSeq" id="XP_009769936.1">
    <property type="nucleotide sequence ID" value="XM_009771634.1"/>
</dbReference>